<keyword evidence="5 6" id="KW-0472">Membrane</keyword>
<dbReference type="InterPro" id="IPR003856">
    <property type="entry name" value="LPS_length_determ_N"/>
</dbReference>
<keyword evidence="4 6" id="KW-1133">Transmembrane helix</keyword>
<sequence>MTHPVAADNELDIRGLCCALWRGKFWIIGGGVLFALLAWLYTLVVTPKWSTTAITDRPTVNMLSGFYSQQQFLNNLDQRAGNISLNAPQPTVMDEAYQEFIMQLAAWDTRRDFWLQSGYYKQRQTGSARENAALLDELIANIQFQPADAAKNINDTVKLVAETSGDANTLLREYVAFANVRATTHLNEELAGAWAARSIQLKAQIKRQEAVATAIYDREIHSVEQALKIAQQQGFEQTKTDTPSEQLPDSELFLLGRPMLQARLENLRASGPSYDVEYDQNRAMLATLNVGPTLVKAFQTWRYLRTPEEPVTRDSPRRLLLMIMWGAVGALTGAGTALIRRPRKGHVVNQRTN</sequence>
<evidence type="ECO:0000256" key="4">
    <source>
        <dbReference type="ARBA" id="ARBA00022989"/>
    </source>
</evidence>
<keyword evidence="2 6" id="KW-1003">Cell membrane</keyword>
<dbReference type="GO" id="GO:0004713">
    <property type="term" value="F:protein tyrosine kinase activity"/>
    <property type="evidence" value="ECO:0007669"/>
    <property type="project" value="TreeGrafter"/>
</dbReference>
<dbReference type="UniPathway" id="UPA00566"/>
<dbReference type="NCBIfam" id="NF008645">
    <property type="entry name" value="PRK11638.1"/>
    <property type="match status" value="1"/>
</dbReference>
<reference evidence="8 9" key="1">
    <citation type="submission" date="2017-10" db="EMBL/GenBank/DDBJ databases">
        <title>Draft genome of two endophytic bacteria isolated from 'guarana' Paullinia cupana (Mart.) Ducke.</title>
        <authorList>
            <person name="Siqueira K.A."/>
            <person name="Liotti R.G."/>
            <person name="Mendes T.A."/>
            <person name="Soares M.A."/>
        </authorList>
    </citation>
    <scope>NUCLEOTIDE SEQUENCE [LARGE SCALE GENOMIC DNA]</scope>
    <source>
        <strain evidence="8 9">342</strain>
    </source>
</reference>
<dbReference type="Gene3D" id="3.30.1890.10">
    <property type="entry name" value="FepE-like"/>
    <property type="match status" value="1"/>
</dbReference>
<gene>
    <name evidence="6" type="primary">wzzE</name>
    <name evidence="8" type="ORF">CQW29_23315</name>
</gene>
<comment type="similarity">
    <text evidence="6">Belongs to the WzzB/Cld/Rol family.</text>
</comment>
<evidence type="ECO:0000256" key="3">
    <source>
        <dbReference type="ARBA" id="ARBA00022692"/>
    </source>
</evidence>
<name>A0A2S9I5F3_9GAMM</name>
<dbReference type="SUPFAM" id="SSF160355">
    <property type="entry name" value="Bacterial polysaccharide co-polymerase-like"/>
    <property type="match status" value="1"/>
</dbReference>
<comment type="subunit">
    <text evidence="6">Probably part of a complex composed of WzxE, WzyE and WzzE.</text>
</comment>
<keyword evidence="9" id="KW-1185">Reference proteome</keyword>
<dbReference type="OrthoDB" id="9775724at2"/>
<dbReference type="AlphaFoldDB" id="A0A2S9I5F3"/>
<keyword evidence="6" id="KW-0997">Cell inner membrane</keyword>
<dbReference type="RefSeq" id="WP_105595133.1">
    <property type="nucleotide sequence ID" value="NZ_PDET01000023.1"/>
</dbReference>
<evidence type="ECO:0000313" key="9">
    <source>
        <dbReference type="Proteomes" id="UP000239181"/>
    </source>
</evidence>
<comment type="function">
    <text evidence="6">Modulates the polysaccharide chain length of enterobacterial common antigen (ECA).</text>
</comment>
<organism evidence="8 9">
    <name type="scientific">Pantoea coffeiphila</name>
    <dbReference type="NCBI Taxonomy" id="1465635"/>
    <lineage>
        <taxon>Bacteria</taxon>
        <taxon>Pseudomonadati</taxon>
        <taxon>Pseudomonadota</taxon>
        <taxon>Gammaproteobacteria</taxon>
        <taxon>Enterobacterales</taxon>
        <taxon>Erwiniaceae</taxon>
        <taxon>Pantoea</taxon>
    </lineage>
</organism>
<dbReference type="InterPro" id="IPR050445">
    <property type="entry name" value="Bact_polysacc_biosynth/exp"/>
</dbReference>
<dbReference type="Pfam" id="PF02706">
    <property type="entry name" value="Wzz"/>
    <property type="match status" value="1"/>
</dbReference>
<dbReference type="Proteomes" id="UP000239181">
    <property type="component" value="Unassembled WGS sequence"/>
</dbReference>
<feature type="domain" description="Polysaccharide chain length determinant N-terminal" evidence="7">
    <location>
        <begin position="9"/>
        <end position="76"/>
    </location>
</feature>
<dbReference type="HAMAP" id="MF_02025">
    <property type="entry name" value="WzzE"/>
    <property type="match status" value="1"/>
</dbReference>
<comment type="caution">
    <text evidence="8">The sequence shown here is derived from an EMBL/GenBank/DDBJ whole genome shotgun (WGS) entry which is preliminary data.</text>
</comment>
<dbReference type="PANTHER" id="PTHR32309:SF16">
    <property type="entry name" value="ECA POLYSACCHARIDE CHAIN LENGTH MODULATION PROTEIN"/>
    <property type="match status" value="1"/>
</dbReference>
<evidence type="ECO:0000256" key="2">
    <source>
        <dbReference type="ARBA" id="ARBA00022475"/>
    </source>
</evidence>
<comment type="pathway">
    <text evidence="6">Bacterial outer membrane biogenesis; enterobacterial common antigen biosynthesis.</text>
</comment>
<comment type="subcellular location">
    <subcellularLocation>
        <location evidence="6">Cell inner membrane</location>
        <topology evidence="6">Multi-pass membrane protein</topology>
    </subcellularLocation>
    <subcellularLocation>
        <location evidence="1">Cell membrane</location>
        <topology evidence="1">Multi-pass membrane protein</topology>
    </subcellularLocation>
</comment>
<dbReference type="GO" id="GO:0009246">
    <property type="term" value="P:enterobacterial common antigen biosynthetic process"/>
    <property type="evidence" value="ECO:0007669"/>
    <property type="project" value="UniProtKB-UniRule"/>
</dbReference>
<feature type="transmembrane region" description="Helical" evidence="6">
    <location>
        <begin position="25"/>
        <end position="44"/>
    </location>
</feature>
<dbReference type="GO" id="GO:0005886">
    <property type="term" value="C:plasma membrane"/>
    <property type="evidence" value="ECO:0007669"/>
    <property type="project" value="UniProtKB-SubCell"/>
</dbReference>
<keyword evidence="3 6" id="KW-0812">Transmembrane</keyword>
<evidence type="ECO:0000256" key="6">
    <source>
        <dbReference type="HAMAP-Rule" id="MF_02025"/>
    </source>
</evidence>
<evidence type="ECO:0000259" key="7">
    <source>
        <dbReference type="Pfam" id="PF02706"/>
    </source>
</evidence>
<evidence type="ECO:0000256" key="1">
    <source>
        <dbReference type="ARBA" id="ARBA00004651"/>
    </source>
</evidence>
<evidence type="ECO:0000313" key="8">
    <source>
        <dbReference type="EMBL" id="PRD13026.1"/>
    </source>
</evidence>
<dbReference type="PANTHER" id="PTHR32309">
    <property type="entry name" value="TYROSINE-PROTEIN KINASE"/>
    <property type="match status" value="1"/>
</dbReference>
<dbReference type="InterPro" id="IPR032895">
    <property type="entry name" value="WzzE"/>
</dbReference>
<dbReference type="EMBL" id="PDET01000023">
    <property type="protein sequence ID" value="PRD13026.1"/>
    <property type="molecule type" value="Genomic_DNA"/>
</dbReference>
<feature type="transmembrane region" description="Helical" evidence="6">
    <location>
        <begin position="319"/>
        <end position="339"/>
    </location>
</feature>
<accession>A0A2S9I5F3</accession>
<proteinExistence type="inferred from homology"/>
<evidence type="ECO:0000256" key="5">
    <source>
        <dbReference type="ARBA" id="ARBA00023136"/>
    </source>
</evidence>
<protein>
    <recommendedName>
        <fullName evidence="6">ECA polysaccharide chain length modulation protein</fullName>
    </recommendedName>
</protein>